<feature type="domain" description="Core-binding (CB)" evidence="5">
    <location>
        <begin position="1"/>
        <end position="75"/>
    </location>
</feature>
<proteinExistence type="predicted"/>
<dbReference type="GO" id="GO:0003677">
    <property type="term" value="F:DNA binding"/>
    <property type="evidence" value="ECO:0007669"/>
    <property type="project" value="UniProtKB-UniRule"/>
</dbReference>
<name>A2A0J9_MICM2</name>
<dbReference type="RefSeq" id="WP_002706136.1">
    <property type="nucleotide sequence ID" value="NZ_AAWS01000109.1"/>
</dbReference>
<comment type="caution">
    <text evidence="6">The sequence shown here is derived from an EMBL/GenBank/DDBJ whole genome shotgun (WGS) entry which is preliminary data.</text>
</comment>
<dbReference type="eggNOG" id="COG4974">
    <property type="taxonomic scope" value="Bacteria"/>
</dbReference>
<evidence type="ECO:0000256" key="1">
    <source>
        <dbReference type="ARBA" id="ARBA00022908"/>
    </source>
</evidence>
<dbReference type="InterPro" id="IPR010998">
    <property type="entry name" value="Integrase_recombinase_N"/>
</dbReference>
<dbReference type="GO" id="GO:0006310">
    <property type="term" value="P:DNA recombination"/>
    <property type="evidence" value="ECO:0007669"/>
    <property type="project" value="UniProtKB-KW"/>
</dbReference>
<dbReference type="SUPFAM" id="SSF56349">
    <property type="entry name" value="DNA breaking-rejoining enzymes"/>
    <property type="match status" value="1"/>
</dbReference>
<keyword evidence="7" id="KW-1185">Reference proteome</keyword>
<dbReference type="Proteomes" id="UP000004095">
    <property type="component" value="Unassembled WGS sequence"/>
</dbReference>
<sequence>MKTFETYLQGLGLAASSIAQVQRSLVLCEQKTGVLESLTYQDLLVFVRYLQQSGSKPYTINRHLSSLKHYFSYLILQGFRSDNPAQNLRVKGGVVGLSFQGLDFAALEHLYGAYQGAAELKALLSLYIYQGVKTLEVRHIKVGDVDLTKGELSLRASGVGANQTGARCLALAPGQILLLHQLIGGRSANAGLFVVGDRYDALTQALFEEVRRLNPLIVNAHTIRRVVISHWLKSEDIRLVQHKAGHLRVKSTERYRVAHLEELQQEIARLHPLSD</sequence>
<evidence type="ECO:0000256" key="2">
    <source>
        <dbReference type="ARBA" id="ARBA00023125"/>
    </source>
</evidence>
<dbReference type="InterPro" id="IPR013762">
    <property type="entry name" value="Integrase-like_cat_sf"/>
</dbReference>
<protein>
    <submittedName>
        <fullName evidence="6">Integrase/recombinase, putative</fullName>
    </submittedName>
</protein>
<dbReference type="GO" id="GO:0015074">
    <property type="term" value="P:DNA integration"/>
    <property type="evidence" value="ECO:0007669"/>
    <property type="project" value="UniProtKB-KW"/>
</dbReference>
<dbReference type="InterPro" id="IPR004107">
    <property type="entry name" value="Integrase_SAM-like_N"/>
</dbReference>
<accession>A2A0J9</accession>
<dbReference type="Pfam" id="PF02899">
    <property type="entry name" value="Phage_int_SAM_1"/>
    <property type="match status" value="1"/>
</dbReference>
<evidence type="ECO:0000313" key="6">
    <source>
        <dbReference type="EMBL" id="EAY23839.1"/>
    </source>
</evidence>
<keyword evidence="2 4" id="KW-0238">DNA-binding</keyword>
<evidence type="ECO:0000313" key="7">
    <source>
        <dbReference type="Proteomes" id="UP000004095"/>
    </source>
</evidence>
<evidence type="ECO:0000256" key="4">
    <source>
        <dbReference type="PROSITE-ProRule" id="PRU01248"/>
    </source>
</evidence>
<evidence type="ECO:0000256" key="3">
    <source>
        <dbReference type="ARBA" id="ARBA00023172"/>
    </source>
</evidence>
<dbReference type="InterPro" id="IPR044068">
    <property type="entry name" value="CB"/>
</dbReference>
<dbReference type="InterPro" id="IPR011010">
    <property type="entry name" value="DNA_brk_join_enz"/>
</dbReference>
<keyword evidence="3" id="KW-0233">DNA recombination</keyword>
<dbReference type="Gene3D" id="1.10.150.130">
    <property type="match status" value="1"/>
</dbReference>
<dbReference type="PROSITE" id="PS51900">
    <property type="entry name" value="CB"/>
    <property type="match status" value="1"/>
</dbReference>
<dbReference type="EMBL" id="AAWS01000109">
    <property type="protein sequence ID" value="EAY23839.1"/>
    <property type="molecule type" value="Genomic_DNA"/>
</dbReference>
<dbReference type="Gene3D" id="1.10.443.10">
    <property type="entry name" value="Intergrase catalytic core"/>
    <property type="match status" value="1"/>
</dbReference>
<organism evidence="6 7">
    <name type="scientific">Microscilla marina ATCC 23134</name>
    <dbReference type="NCBI Taxonomy" id="313606"/>
    <lineage>
        <taxon>Bacteria</taxon>
        <taxon>Pseudomonadati</taxon>
        <taxon>Bacteroidota</taxon>
        <taxon>Cytophagia</taxon>
        <taxon>Cytophagales</taxon>
        <taxon>Microscillaceae</taxon>
        <taxon>Microscilla</taxon>
    </lineage>
</organism>
<gene>
    <name evidence="6" type="ORF">M23134_01264</name>
</gene>
<evidence type="ECO:0000259" key="5">
    <source>
        <dbReference type="PROSITE" id="PS51900"/>
    </source>
</evidence>
<dbReference type="AlphaFoldDB" id="A2A0J9"/>
<dbReference type="Pfam" id="PF00589">
    <property type="entry name" value="Phage_integrase"/>
    <property type="match status" value="1"/>
</dbReference>
<reference evidence="6 7" key="1">
    <citation type="submission" date="2007-01" db="EMBL/GenBank/DDBJ databases">
        <authorList>
            <person name="Haygood M."/>
            <person name="Podell S."/>
            <person name="Anderson C."/>
            <person name="Hopkinson B."/>
            <person name="Roe K."/>
            <person name="Barbeau K."/>
            <person name="Gaasterland T."/>
            <person name="Ferriera S."/>
            <person name="Johnson J."/>
            <person name="Kravitz S."/>
            <person name="Beeson K."/>
            <person name="Sutton G."/>
            <person name="Rogers Y.-H."/>
            <person name="Friedman R."/>
            <person name="Frazier M."/>
            <person name="Venter J.C."/>
        </authorList>
    </citation>
    <scope>NUCLEOTIDE SEQUENCE [LARGE SCALE GENOMIC DNA]</scope>
    <source>
        <strain evidence="6 7">ATCC 23134</strain>
    </source>
</reference>
<dbReference type="InterPro" id="IPR002104">
    <property type="entry name" value="Integrase_catalytic"/>
</dbReference>
<dbReference type="OrthoDB" id="1407105at2"/>
<keyword evidence="1" id="KW-0229">DNA integration</keyword>